<evidence type="ECO:0000313" key="2">
    <source>
        <dbReference type="EMBL" id="OXT02744.1"/>
    </source>
</evidence>
<protein>
    <submittedName>
        <fullName evidence="2">Uncharacterized protein</fullName>
    </submittedName>
</protein>
<dbReference type="Proteomes" id="UP000215405">
    <property type="component" value="Unassembled WGS sequence"/>
</dbReference>
<comment type="caution">
    <text evidence="2">The sequence shown here is derived from an EMBL/GenBank/DDBJ whole genome shotgun (WGS) entry which is preliminary data.</text>
</comment>
<gene>
    <name evidence="2" type="ORF">B7H23_07680</name>
</gene>
<dbReference type="AlphaFoldDB" id="A0A231V3K8"/>
<evidence type="ECO:0000256" key="1">
    <source>
        <dbReference type="SAM" id="MobiDB-lite"/>
    </source>
</evidence>
<name>A0A231V3K8_9HYPH</name>
<accession>A0A231V3K8</accession>
<feature type="region of interest" description="Disordered" evidence="1">
    <location>
        <begin position="1"/>
        <end position="28"/>
    </location>
</feature>
<evidence type="ECO:0000313" key="3">
    <source>
        <dbReference type="Proteomes" id="UP000215405"/>
    </source>
</evidence>
<dbReference type="EMBL" id="NBYO01000001">
    <property type="protein sequence ID" value="OXT02744.1"/>
    <property type="molecule type" value="Genomic_DNA"/>
</dbReference>
<sequence length="100" mass="11320">MPRGPFRCIGRMVRPDKRKENDMTTKKEKPPYRLTFSRITGKDESGQDVLSRPYEIGVAWARKGGKKGCVISIEIIPTDLVNRNGVLFLVPTEPDERGFA</sequence>
<feature type="compositionally biased region" description="Basic and acidic residues" evidence="1">
    <location>
        <begin position="13"/>
        <end position="28"/>
    </location>
</feature>
<reference evidence="3" key="1">
    <citation type="journal article" date="2017" name="Int. J. Syst. Evol. Microbiol.">
        <title>Notoacmeibacter marinus gen. nov., sp. nov., isolated from the gut of a limpet and proposal of Notoacmeibacteraceae fam. nov. in the order Rhizobiales of the class Alphaproteobacteria.</title>
        <authorList>
            <person name="Huang Z."/>
            <person name="Guo F."/>
            <person name="Lai Q."/>
        </authorList>
    </citation>
    <scope>NUCLEOTIDE SEQUENCE [LARGE SCALE GENOMIC DNA]</scope>
    <source>
        <strain evidence="3">XMTR2A4</strain>
    </source>
</reference>
<organism evidence="2 3">
    <name type="scientific">Notoacmeibacter marinus</name>
    <dbReference type="NCBI Taxonomy" id="1876515"/>
    <lineage>
        <taxon>Bacteria</taxon>
        <taxon>Pseudomonadati</taxon>
        <taxon>Pseudomonadota</taxon>
        <taxon>Alphaproteobacteria</taxon>
        <taxon>Hyphomicrobiales</taxon>
        <taxon>Notoacmeibacteraceae</taxon>
        <taxon>Notoacmeibacter</taxon>
    </lineage>
</organism>
<keyword evidence="3" id="KW-1185">Reference proteome</keyword>
<proteinExistence type="predicted"/>